<accession>A0A7Y9XUV2</accession>
<keyword evidence="3" id="KW-1185">Reference proteome</keyword>
<feature type="chain" id="PRO_5031299667" evidence="1">
    <location>
        <begin position="21"/>
        <end position="190"/>
    </location>
</feature>
<dbReference type="RefSeq" id="WP_179405783.1">
    <property type="nucleotide sequence ID" value="NZ_BMGF01000001.1"/>
</dbReference>
<name>A0A7Y9XUV2_9SPHN</name>
<sequence>MSISAFVLAPLMVLMPMAGAGEKPEQHAGVLAKANSAPADIARVAPESWSRFDLFYGVRPRAANQVRMERRVTIRISPRPSPVRPSMLMALPNREIGPRFVERKIGKCLSVSSIAGVQPRGQSRLLLFMEDQRMISAELDKTCTSRDFYSGFYLSRSDDGMLCAGRDTLLSRSGANCKLTRIRQLIEADS</sequence>
<reference evidence="2 3" key="1">
    <citation type="submission" date="2020-07" db="EMBL/GenBank/DDBJ databases">
        <title>Genomic Encyclopedia of Type Strains, Phase IV (KMG-IV): sequencing the most valuable type-strain genomes for metagenomic binning, comparative biology and taxonomic classification.</title>
        <authorList>
            <person name="Goeker M."/>
        </authorList>
    </citation>
    <scope>NUCLEOTIDE SEQUENCE [LARGE SCALE GENOMIC DNA]</scope>
    <source>
        <strain evidence="2 3">DSM 29043</strain>
    </source>
</reference>
<comment type="caution">
    <text evidence="2">The sequence shown here is derived from an EMBL/GenBank/DDBJ whole genome shotgun (WGS) entry which is preliminary data.</text>
</comment>
<organism evidence="2 3">
    <name type="scientific">Novosphingobium marinum</name>
    <dbReference type="NCBI Taxonomy" id="1514948"/>
    <lineage>
        <taxon>Bacteria</taxon>
        <taxon>Pseudomonadati</taxon>
        <taxon>Pseudomonadota</taxon>
        <taxon>Alphaproteobacteria</taxon>
        <taxon>Sphingomonadales</taxon>
        <taxon>Sphingomonadaceae</taxon>
        <taxon>Novosphingobium</taxon>
    </lineage>
</organism>
<dbReference type="AlphaFoldDB" id="A0A7Y9XUV2"/>
<gene>
    <name evidence="2" type="ORF">FHS75_000115</name>
</gene>
<dbReference type="EMBL" id="JACBZF010000001">
    <property type="protein sequence ID" value="NYH93810.1"/>
    <property type="molecule type" value="Genomic_DNA"/>
</dbReference>
<protein>
    <submittedName>
        <fullName evidence="2">Uncharacterized protein</fullName>
    </submittedName>
</protein>
<keyword evidence="1" id="KW-0732">Signal</keyword>
<evidence type="ECO:0000313" key="3">
    <source>
        <dbReference type="Proteomes" id="UP000522081"/>
    </source>
</evidence>
<proteinExistence type="predicted"/>
<evidence type="ECO:0000256" key="1">
    <source>
        <dbReference type="SAM" id="SignalP"/>
    </source>
</evidence>
<dbReference type="Proteomes" id="UP000522081">
    <property type="component" value="Unassembled WGS sequence"/>
</dbReference>
<feature type="signal peptide" evidence="1">
    <location>
        <begin position="1"/>
        <end position="20"/>
    </location>
</feature>
<evidence type="ECO:0000313" key="2">
    <source>
        <dbReference type="EMBL" id="NYH93810.1"/>
    </source>
</evidence>